<organism evidence="8 9">
    <name type="scientific">Enterocloster alcoholdehydrogenati</name>
    <dbReference type="NCBI Taxonomy" id="2547410"/>
    <lineage>
        <taxon>Bacteria</taxon>
        <taxon>Bacillati</taxon>
        <taxon>Bacillota</taxon>
        <taxon>Clostridia</taxon>
        <taxon>Lachnospirales</taxon>
        <taxon>Lachnospiraceae</taxon>
        <taxon>Enterocloster</taxon>
    </lineage>
</organism>
<proteinExistence type="predicted"/>
<dbReference type="InterPro" id="IPR051791">
    <property type="entry name" value="Pra-immunoreactive"/>
</dbReference>
<feature type="transmembrane region" description="Helical" evidence="6">
    <location>
        <begin position="21"/>
        <end position="42"/>
    </location>
</feature>
<feature type="transmembrane region" description="Helical" evidence="6">
    <location>
        <begin position="62"/>
        <end position="86"/>
    </location>
</feature>
<name>A0ABQ0AU81_9FIRM</name>
<keyword evidence="5 6" id="KW-0472">Membrane</keyword>
<keyword evidence="9" id="KW-1185">Reference proteome</keyword>
<feature type="domain" description="RDD" evidence="7">
    <location>
        <begin position="15"/>
        <end position="179"/>
    </location>
</feature>
<evidence type="ECO:0000256" key="3">
    <source>
        <dbReference type="ARBA" id="ARBA00022692"/>
    </source>
</evidence>
<gene>
    <name evidence="8" type="ORF">F130042H8_06450</name>
</gene>
<evidence type="ECO:0000256" key="6">
    <source>
        <dbReference type="SAM" id="Phobius"/>
    </source>
</evidence>
<evidence type="ECO:0000259" key="7">
    <source>
        <dbReference type="Pfam" id="PF06271"/>
    </source>
</evidence>
<feature type="transmembrane region" description="Helical" evidence="6">
    <location>
        <begin position="150"/>
        <end position="168"/>
    </location>
</feature>
<comment type="caution">
    <text evidence="8">The sequence shown here is derived from an EMBL/GenBank/DDBJ whole genome shotgun (WGS) entry which is preliminary data.</text>
</comment>
<sequence>MNTQKSQNLTNQRPASLGRRFGAYLIDWYLGGLATALPISMVSMKLFQTVQNQNILSFPASYGIAAGTAGLAAALFYYVFIPAFIWKGQTPGKRLVKIRIVSADGNEVTLPKLMIRQILGIMVVEGGLVTASALWHQLATILTGIDFVKPLMYIGMGISILSSIITLLGDHRAIHDRIGRTQVVSDK</sequence>
<evidence type="ECO:0000313" key="9">
    <source>
        <dbReference type="Proteomes" id="UP001600894"/>
    </source>
</evidence>
<keyword evidence="2" id="KW-1003">Cell membrane</keyword>
<accession>A0ABQ0AU81</accession>
<reference evidence="8 9" key="1">
    <citation type="submission" date="2024-04" db="EMBL/GenBank/DDBJ databases">
        <title>Defined microbial consortia suppress multidrug-resistant proinflammatory Enterobacteriaceae via ecological control.</title>
        <authorList>
            <person name="Furuichi M."/>
            <person name="Kawaguchi T."/>
            <person name="Pust M."/>
            <person name="Yasuma K."/>
            <person name="Plichta D."/>
            <person name="Hasegawa N."/>
            <person name="Ohya T."/>
            <person name="Bhattarai S."/>
            <person name="Sasajima S."/>
            <person name="Aoto Y."/>
            <person name="Tuganbaev T."/>
            <person name="Yaginuma M."/>
            <person name="Ueda M."/>
            <person name="Okahashi N."/>
            <person name="Amafuji K."/>
            <person name="Kiridooshi Y."/>
            <person name="Sugita K."/>
            <person name="Strazar M."/>
            <person name="Skelly A."/>
            <person name="Suda W."/>
            <person name="Hattori M."/>
            <person name="Nakamoto N."/>
            <person name="Caballero S."/>
            <person name="Norman J."/>
            <person name="Olle B."/>
            <person name="Tanoue T."/>
            <person name="Arita M."/>
            <person name="Bucci V."/>
            <person name="Atarashi K."/>
            <person name="Xavier R."/>
            <person name="Honda K."/>
        </authorList>
    </citation>
    <scope>NUCLEOTIDE SEQUENCE [LARGE SCALE GENOMIC DNA]</scope>
    <source>
        <strain evidence="9">f13</strain>
    </source>
</reference>
<dbReference type="EMBL" id="BAABXL010000001">
    <property type="protein sequence ID" value="GAA6267585.1"/>
    <property type="molecule type" value="Genomic_DNA"/>
</dbReference>
<keyword evidence="4 6" id="KW-1133">Transmembrane helix</keyword>
<dbReference type="InterPro" id="IPR010432">
    <property type="entry name" value="RDD"/>
</dbReference>
<evidence type="ECO:0000256" key="5">
    <source>
        <dbReference type="ARBA" id="ARBA00023136"/>
    </source>
</evidence>
<keyword evidence="3 6" id="KW-0812">Transmembrane</keyword>
<dbReference type="PANTHER" id="PTHR36115">
    <property type="entry name" value="PROLINE-RICH ANTIGEN HOMOLOG-RELATED"/>
    <property type="match status" value="1"/>
</dbReference>
<evidence type="ECO:0000256" key="4">
    <source>
        <dbReference type="ARBA" id="ARBA00022989"/>
    </source>
</evidence>
<dbReference type="Pfam" id="PF06271">
    <property type="entry name" value="RDD"/>
    <property type="match status" value="1"/>
</dbReference>
<protein>
    <recommendedName>
        <fullName evidence="7">RDD domain-containing protein</fullName>
    </recommendedName>
</protein>
<comment type="subcellular location">
    <subcellularLocation>
        <location evidence="1">Cell membrane</location>
        <topology evidence="1">Multi-pass membrane protein</topology>
    </subcellularLocation>
</comment>
<evidence type="ECO:0000256" key="2">
    <source>
        <dbReference type="ARBA" id="ARBA00022475"/>
    </source>
</evidence>
<dbReference type="PANTHER" id="PTHR36115:SF6">
    <property type="entry name" value="PROLINE-RICH ANTIGEN HOMOLOG"/>
    <property type="match status" value="1"/>
</dbReference>
<evidence type="ECO:0000256" key="1">
    <source>
        <dbReference type="ARBA" id="ARBA00004651"/>
    </source>
</evidence>
<feature type="transmembrane region" description="Helical" evidence="6">
    <location>
        <begin position="118"/>
        <end position="138"/>
    </location>
</feature>
<dbReference type="RefSeq" id="WP_243176202.1">
    <property type="nucleotide sequence ID" value="NZ_BAABXL010000001.1"/>
</dbReference>
<dbReference type="Proteomes" id="UP001600894">
    <property type="component" value="Unassembled WGS sequence"/>
</dbReference>
<evidence type="ECO:0000313" key="8">
    <source>
        <dbReference type="EMBL" id="GAA6267585.1"/>
    </source>
</evidence>